<feature type="transmembrane region" description="Helical" evidence="1">
    <location>
        <begin position="77"/>
        <end position="94"/>
    </location>
</feature>
<dbReference type="EMBL" id="JAEINI020000037">
    <property type="protein sequence ID" value="MCB5228422.1"/>
    <property type="molecule type" value="Genomic_DNA"/>
</dbReference>
<dbReference type="RefSeq" id="WP_226752475.1">
    <property type="nucleotide sequence ID" value="NZ_JAEINI020000037.1"/>
</dbReference>
<keyword evidence="1" id="KW-0472">Membrane</keyword>
<reference evidence="2 3" key="1">
    <citation type="submission" date="2021-10" db="EMBL/GenBank/DDBJ databases">
        <title>Alishewanella koreense sp. nov. isolated from seawater of southwestern coast in South Korea and the proposal for the reclassification of Rheinheimera perlucida and Rheinheimera tuosuensis as Arsukibacterium perlucida and Arsukibacterium tuosuensis.</title>
        <authorList>
            <person name="Kim K.H."/>
            <person name="Ruan W."/>
            <person name="Kim K.R."/>
            <person name="Baek J.H."/>
            <person name="Jeon C.O."/>
        </authorList>
    </citation>
    <scope>NUCLEOTIDE SEQUENCE [LARGE SCALE GENOMIC DNA]</scope>
    <source>
        <strain evidence="2 3">16-MA</strain>
    </source>
</reference>
<proteinExistence type="predicted"/>
<keyword evidence="1" id="KW-0812">Transmembrane</keyword>
<gene>
    <name evidence="2" type="ORF">JAO78_016590</name>
</gene>
<evidence type="ECO:0000313" key="2">
    <source>
        <dbReference type="EMBL" id="MCB5228422.1"/>
    </source>
</evidence>
<keyword evidence="1" id="KW-1133">Transmembrane helix</keyword>
<comment type="caution">
    <text evidence="2">The sequence shown here is derived from an EMBL/GenBank/DDBJ whole genome shotgun (WGS) entry which is preliminary data.</text>
</comment>
<evidence type="ECO:0000256" key="1">
    <source>
        <dbReference type="SAM" id="Phobius"/>
    </source>
</evidence>
<protein>
    <submittedName>
        <fullName evidence="2">Uncharacterized protein</fullName>
    </submittedName>
</protein>
<dbReference type="Proteomes" id="UP000633814">
    <property type="component" value="Unassembled WGS sequence"/>
</dbReference>
<name>A0ABS8C7V3_9ALTE</name>
<feature type="transmembrane region" description="Helical" evidence="1">
    <location>
        <begin position="42"/>
        <end position="65"/>
    </location>
</feature>
<organism evidence="2 3">
    <name type="scientific">Alishewanella maricola</name>
    <dbReference type="NCBI Taxonomy" id="2795740"/>
    <lineage>
        <taxon>Bacteria</taxon>
        <taxon>Pseudomonadati</taxon>
        <taxon>Pseudomonadota</taxon>
        <taxon>Gammaproteobacteria</taxon>
        <taxon>Alteromonadales</taxon>
        <taxon>Alteromonadaceae</taxon>
        <taxon>Alishewanella</taxon>
    </lineage>
</organism>
<accession>A0ABS8C7V3</accession>
<evidence type="ECO:0000313" key="3">
    <source>
        <dbReference type="Proteomes" id="UP000633814"/>
    </source>
</evidence>
<keyword evidence="3" id="KW-1185">Reference proteome</keyword>
<sequence>MSKWMTKKRIMILAALPVAGLSFTILLNLLAGSGYSTSINQGAVAVYFLGSVLWSVAAIIAGVYMYSKCSSMNTKKFILGIFSVFVGAGLPWIVGMQL</sequence>